<dbReference type="Pfam" id="PF09814">
    <property type="entry name" value="HECT_2"/>
    <property type="match status" value="1"/>
</dbReference>
<dbReference type="GO" id="GO:0031624">
    <property type="term" value="F:ubiquitin conjugating enzyme binding"/>
    <property type="evidence" value="ECO:0007669"/>
    <property type="project" value="TreeGrafter"/>
</dbReference>
<evidence type="ECO:0000313" key="2">
    <source>
        <dbReference type="Proteomes" id="UP000095085"/>
    </source>
</evidence>
<organism evidence="1 2">
    <name type="scientific">Hyphopichia burtonii NRRL Y-1933</name>
    <dbReference type="NCBI Taxonomy" id="984485"/>
    <lineage>
        <taxon>Eukaryota</taxon>
        <taxon>Fungi</taxon>
        <taxon>Dikarya</taxon>
        <taxon>Ascomycota</taxon>
        <taxon>Saccharomycotina</taxon>
        <taxon>Pichiomycetes</taxon>
        <taxon>Debaryomycetaceae</taxon>
        <taxon>Hyphopichia</taxon>
    </lineage>
</organism>
<dbReference type="OrthoDB" id="386949at2759"/>
<dbReference type="GO" id="GO:0043161">
    <property type="term" value="P:proteasome-mediated ubiquitin-dependent protein catabolic process"/>
    <property type="evidence" value="ECO:0007669"/>
    <property type="project" value="TreeGrafter"/>
</dbReference>
<dbReference type="GO" id="GO:0005634">
    <property type="term" value="C:nucleus"/>
    <property type="evidence" value="ECO:0007669"/>
    <property type="project" value="TreeGrafter"/>
</dbReference>
<dbReference type="Proteomes" id="UP000095085">
    <property type="component" value="Unassembled WGS sequence"/>
</dbReference>
<protein>
    <submittedName>
        <fullName evidence="1">Uncharacterized protein</fullName>
    </submittedName>
</protein>
<dbReference type="PANTHER" id="PTHR31531">
    <property type="entry name" value="E3 UBIQUITIN-PROTEIN LIGASE E3D FAMILY MEMBER"/>
    <property type="match status" value="1"/>
</dbReference>
<name>A0A1E4RHT0_9ASCO</name>
<dbReference type="GO" id="GO:0005829">
    <property type="term" value="C:cytosol"/>
    <property type="evidence" value="ECO:0007669"/>
    <property type="project" value="TreeGrafter"/>
</dbReference>
<reference evidence="2" key="1">
    <citation type="submission" date="2016-05" db="EMBL/GenBank/DDBJ databases">
        <title>Comparative genomics of biotechnologically important yeasts.</title>
        <authorList>
            <consortium name="DOE Joint Genome Institute"/>
            <person name="Riley R."/>
            <person name="Haridas S."/>
            <person name="Wolfe K.H."/>
            <person name="Lopes M.R."/>
            <person name="Hittinger C.T."/>
            <person name="Goker M."/>
            <person name="Salamov A."/>
            <person name="Wisecaver J."/>
            <person name="Long T.M."/>
            <person name="Aerts A.L."/>
            <person name="Barry K."/>
            <person name="Choi C."/>
            <person name="Clum A."/>
            <person name="Coughlan A.Y."/>
            <person name="Deshpande S."/>
            <person name="Douglass A.P."/>
            <person name="Hanson S.J."/>
            <person name="Klenk H.-P."/>
            <person name="Labutti K."/>
            <person name="Lapidus A."/>
            <person name="Lindquist E."/>
            <person name="Lipzen A."/>
            <person name="Meier-Kolthoff J.P."/>
            <person name="Ohm R.A."/>
            <person name="Otillar R.P."/>
            <person name="Pangilinan J."/>
            <person name="Peng Y."/>
            <person name="Rokas A."/>
            <person name="Rosa C.A."/>
            <person name="Scheuner C."/>
            <person name="Sibirny A.A."/>
            <person name="Slot J.C."/>
            <person name="Stielow J.B."/>
            <person name="Sun H."/>
            <person name="Kurtzman C.P."/>
            <person name="Blackwell M."/>
            <person name="Grigoriev I.V."/>
            <person name="Jeffries T.W."/>
        </authorList>
    </citation>
    <scope>NUCLEOTIDE SEQUENCE [LARGE SCALE GENOMIC DNA]</scope>
    <source>
        <strain evidence="2">NRRL Y-1933</strain>
    </source>
</reference>
<dbReference type="RefSeq" id="XP_020075732.1">
    <property type="nucleotide sequence ID" value="XM_020218765.1"/>
</dbReference>
<dbReference type="GO" id="GO:0051865">
    <property type="term" value="P:protein autoubiquitination"/>
    <property type="evidence" value="ECO:0007669"/>
    <property type="project" value="TreeGrafter"/>
</dbReference>
<dbReference type="GeneID" id="30993315"/>
<dbReference type="STRING" id="984485.A0A1E4RHT0"/>
<dbReference type="InterPro" id="IPR019193">
    <property type="entry name" value="UBQ-conj_enz_E2-bd_prot"/>
</dbReference>
<dbReference type="EMBL" id="KV454542">
    <property type="protein sequence ID" value="ODV66665.1"/>
    <property type="molecule type" value="Genomic_DNA"/>
</dbReference>
<evidence type="ECO:0000313" key="1">
    <source>
        <dbReference type="EMBL" id="ODV66665.1"/>
    </source>
</evidence>
<keyword evidence="2" id="KW-1185">Reference proteome</keyword>
<dbReference type="PANTHER" id="PTHR31531:SF2">
    <property type="entry name" value="E3 UBIQUITIN-PROTEIN LIGASE E3D"/>
    <property type="match status" value="1"/>
</dbReference>
<dbReference type="GO" id="GO:0006513">
    <property type="term" value="P:protein monoubiquitination"/>
    <property type="evidence" value="ECO:0007669"/>
    <property type="project" value="TreeGrafter"/>
</dbReference>
<dbReference type="GO" id="GO:0000209">
    <property type="term" value="P:protein polyubiquitination"/>
    <property type="evidence" value="ECO:0007669"/>
    <property type="project" value="TreeGrafter"/>
</dbReference>
<dbReference type="GO" id="GO:0030332">
    <property type="term" value="F:cyclin binding"/>
    <property type="evidence" value="ECO:0007669"/>
    <property type="project" value="TreeGrafter"/>
</dbReference>
<proteinExistence type="predicted"/>
<dbReference type="AlphaFoldDB" id="A0A1E4RHT0"/>
<sequence length="332" mass="38242">MYIVDYLPRLGTLSINMDVADRSAKISRVSLIGPNEFMVELGSTRYKIDLPISITDNNTKITQLISKDGSLSIKMNVGSEINESFMNHLIDSDLQKWSVKDLLSKTSINPESQKNEFRFLCHGCNASIIDSTQANFRDMPSELWYEMMDFWHCHKPHNPSFIHDKNYQHLAPQAGEVYIGTSYLMTTLDPKCVCGEILGKNNKIFKWNLKLSYNDTIETYPLYLYVYYNLLDKINSTAGRNFKVVNKSDDKSLNIWTVGVGLKVSISGIKLENCLKILYDDTYDSNDFEEIVLEDDIFLQFLQRLDYINDKLPDRSKVIEIKSINRKISYLG</sequence>
<dbReference type="GO" id="GO:0000151">
    <property type="term" value="C:ubiquitin ligase complex"/>
    <property type="evidence" value="ECO:0007669"/>
    <property type="project" value="TreeGrafter"/>
</dbReference>
<dbReference type="GO" id="GO:0061630">
    <property type="term" value="F:ubiquitin protein ligase activity"/>
    <property type="evidence" value="ECO:0007669"/>
    <property type="project" value="TreeGrafter"/>
</dbReference>
<gene>
    <name evidence="1" type="ORF">HYPBUDRAFT_110444</name>
</gene>
<accession>A0A1E4RHT0</accession>